<dbReference type="SUPFAM" id="SSF53448">
    <property type="entry name" value="Nucleotide-diphospho-sugar transferases"/>
    <property type="match status" value="1"/>
</dbReference>
<sequence>MTDAKPPGHLRPARIEQVAGGTGTGRDTTGGGRHGAATGVGTAGAKTAGKRPGGAHARLNPAAELGFSGDPGQHGDSGDEILHAQRVWDGALATSRVDELGLNIERQRLETKDITASVGLLIDGWPEDVRMCVQSVLDHTGAKMLAIDLGNVDGTGNVIQELADTHPDRITLWRVAEKPHWRGGTATWGECRTKLLRLDDSDVHVLMETYVVLSGDALIPLLAAVAEGAVAAGWHGVTLPDDGTYWREAGPGRVRALTGEFMAVRRSAALGALPEHANYGGNADLALSLGLRGELVVPAGRLPLRRLGPHDVPGDYRDRESRRNFDGVLRMLSA</sequence>
<feature type="compositionally biased region" description="Low complexity" evidence="1">
    <location>
        <begin position="35"/>
        <end position="47"/>
    </location>
</feature>
<evidence type="ECO:0000256" key="1">
    <source>
        <dbReference type="SAM" id="MobiDB-lite"/>
    </source>
</evidence>
<feature type="region of interest" description="Disordered" evidence="1">
    <location>
        <begin position="1"/>
        <end position="79"/>
    </location>
</feature>
<gene>
    <name evidence="2" type="ORF">ITP53_09865</name>
</gene>
<reference evidence="2" key="1">
    <citation type="submission" date="2020-11" db="EMBL/GenBank/DDBJ databases">
        <title>Whole-genome analyses of Nonomuraea sp. K274.</title>
        <authorList>
            <person name="Veyisoglu A."/>
        </authorList>
    </citation>
    <scope>NUCLEOTIDE SEQUENCE</scope>
    <source>
        <strain evidence="2">K274</strain>
    </source>
</reference>
<organism evidence="2 3">
    <name type="scientific">Nonomuraea cypriaca</name>
    <dbReference type="NCBI Taxonomy" id="1187855"/>
    <lineage>
        <taxon>Bacteria</taxon>
        <taxon>Bacillati</taxon>
        <taxon>Actinomycetota</taxon>
        <taxon>Actinomycetes</taxon>
        <taxon>Streptosporangiales</taxon>
        <taxon>Streptosporangiaceae</taxon>
        <taxon>Nonomuraea</taxon>
    </lineage>
</organism>
<dbReference type="Proteomes" id="UP000605361">
    <property type="component" value="Unassembled WGS sequence"/>
</dbReference>
<accession>A0A931A6S0</accession>
<name>A0A931A6S0_9ACTN</name>
<evidence type="ECO:0008006" key="4">
    <source>
        <dbReference type="Google" id="ProtNLM"/>
    </source>
</evidence>
<feature type="compositionally biased region" description="Gly residues" evidence="1">
    <location>
        <begin position="20"/>
        <end position="34"/>
    </location>
</feature>
<comment type="caution">
    <text evidence="2">The sequence shown here is derived from an EMBL/GenBank/DDBJ whole genome shotgun (WGS) entry which is preliminary data.</text>
</comment>
<dbReference type="AlphaFoldDB" id="A0A931A6S0"/>
<dbReference type="RefSeq" id="WP_195895017.1">
    <property type="nucleotide sequence ID" value="NZ_JADOGI010000021.1"/>
</dbReference>
<keyword evidence="3" id="KW-1185">Reference proteome</keyword>
<evidence type="ECO:0000313" key="3">
    <source>
        <dbReference type="Proteomes" id="UP000605361"/>
    </source>
</evidence>
<proteinExistence type="predicted"/>
<dbReference type="EMBL" id="JADOGI010000021">
    <property type="protein sequence ID" value="MBF8186045.1"/>
    <property type="molecule type" value="Genomic_DNA"/>
</dbReference>
<protein>
    <recommendedName>
        <fullName evidence="4">Glycosyl transferase family 2</fullName>
    </recommendedName>
</protein>
<evidence type="ECO:0000313" key="2">
    <source>
        <dbReference type="EMBL" id="MBF8186045.1"/>
    </source>
</evidence>
<dbReference type="InterPro" id="IPR029044">
    <property type="entry name" value="Nucleotide-diphossugar_trans"/>
</dbReference>